<sequence length="248" mass="27315">MLNSHVSDVEEPSFRRIPLSVATCFDAMDLLAHLQMQQMALAQRCQAVPMSPISPTAPMLPGLRMGLPVIPFFCPSLFTGLPYLTSPQAAPRALLTPPSSGTSSGSIGSTPDSQSSTPRTVPGRRAMTFCKLCNKNIAEKKRSQGPTRHVLKDHMKEIQMYKCPHCSYFSPYDATQVVSHIRRNHSGKKADISVVIDNKKEFRDAIDAKIRECFGRGLHDAKLKGISTPVPRKSVEKEEPDEVDVVTV</sequence>
<dbReference type="OrthoDB" id="3437960at2759"/>
<evidence type="ECO:0000313" key="2">
    <source>
        <dbReference type="EMBL" id="TKR61219.1"/>
    </source>
</evidence>
<keyword evidence="3" id="KW-1185">Reference proteome</keyword>
<dbReference type="EMBL" id="AZBU02000011">
    <property type="protein sequence ID" value="TKR61219.1"/>
    <property type="molecule type" value="Genomic_DNA"/>
</dbReference>
<feature type="region of interest" description="Disordered" evidence="1">
    <location>
        <begin position="92"/>
        <end position="122"/>
    </location>
</feature>
<reference evidence="2 3" key="1">
    <citation type="journal article" date="2015" name="Genome Biol.">
        <title>Comparative genomics of Steinernema reveals deeply conserved gene regulatory networks.</title>
        <authorList>
            <person name="Dillman A.R."/>
            <person name="Macchietto M."/>
            <person name="Porter C.F."/>
            <person name="Rogers A."/>
            <person name="Williams B."/>
            <person name="Antoshechkin I."/>
            <person name="Lee M.M."/>
            <person name="Goodwin Z."/>
            <person name="Lu X."/>
            <person name="Lewis E.E."/>
            <person name="Goodrich-Blair H."/>
            <person name="Stock S.P."/>
            <person name="Adams B.J."/>
            <person name="Sternberg P.W."/>
            <person name="Mortazavi A."/>
        </authorList>
    </citation>
    <scope>NUCLEOTIDE SEQUENCE [LARGE SCALE GENOMIC DNA]</scope>
    <source>
        <strain evidence="2 3">ALL</strain>
    </source>
</reference>
<comment type="caution">
    <text evidence="2">The sequence shown here is derived from an EMBL/GenBank/DDBJ whole genome shotgun (WGS) entry which is preliminary data.</text>
</comment>
<dbReference type="STRING" id="34508.A0A4U5LY98"/>
<accession>A0A4U5LY98</accession>
<proteinExistence type="predicted"/>
<dbReference type="Gene3D" id="3.30.160.60">
    <property type="entry name" value="Classic Zinc Finger"/>
    <property type="match status" value="1"/>
</dbReference>
<protein>
    <submittedName>
        <fullName evidence="2">Uncharacterized protein</fullName>
    </submittedName>
</protein>
<dbReference type="Proteomes" id="UP000298663">
    <property type="component" value="Unassembled WGS sequence"/>
</dbReference>
<gene>
    <name evidence="2" type="ORF">L596_028360</name>
</gene>
<reference evidence="2 3" key="2">
    <citation type="journal article" date="2019" name="G3 (Bethesda)">
        <title>Hybrid Assembly of the Genome of the Entomopathogenic Nematode Steinernema carpocapsae Identifies the X-Chromosome.</title>
        <authorList>
            <person name="Serra L."/>
            <person name="Macchietto M."/>
            <person name="Macias-Munoz A."/>
            <person name="McGill C.J."/>
            <person name="Rodriguez I.M."/>
            <person name="Rodriguez B."/>
            <person name="Murad R."/>
            <person name="Mortazavi A."/>
        </authorList>
    </citation>
    <scope>NUCLEOTIDE SEQUENCE [LARGE SCALE GENOMIC DNA]</scope>
    <source>
        <strain evidence="2 3">ALL</strain>
    </source>
</reference>
<dbReference type="AlphaFoldDB" id="A0A4U5LY98"/>
<organism evidence="2 3">
    <name type="scientific">Steinernema carpocapsae</name>
    <name type="common">Entomopathogenic nematode</name>
    <dbReference type="NCBI Taxonomy" id="34508"/>
    <lineage>
        <taxon>Eukaryota</taxon>
        <taxon>Metazoa</taxon>
        <taxon>Ecdysozoa</taxon>
        <taxon>Nematoda</taxon>
        <taxon>Chromadorea</taxon>
        <taxon>Rhabditida</taxon>
        <taxon>Tylenchina</taxon>
        <taxon>Panagrolaimomorpha</taxon>
        <taxon>Strongyloidoidea</taxon>
        <taxon>Steinernematidae</taxon>
        <taxon>Steinernema</taxon>
    </lineage>
</organism>
<evidence type="ECO:0000313" key="3">
    <source>
        <dbReference type="Proteomes" id="UP000298663"/>
    </source>
</evidence>
<feature type="compositionally biased region" description="Low complexity" evidence="1">
    <location>
        <begin position="96"/>
        <end position="117"/>
    </location>
</feature>
<name>A0A4U5LY98_STECR</name>
<evidence type="ECO:0000256" key="1">
    <source>
        <dbReference type="SAM" id="MobiDB-lite"/>
    </source>
</evidence>